<dbReference type="InterPro" id="IPR018247">
    <property type="entry name" value="EF_Hand_1_Ca_BS"/>
</dbReference>
<keyword evidence="1" id="KW-0479">Metal-binding</keyword>
<evidence type="ECO:0000256" key="7">
    <source>
        <dbReference type="ARBA" id="ARBA00031295"/>
    </source>
</evidence>
<dbReference type="PANTHER" id="PTHR45942">
    <property type="entry name" value="PROTEIN PHOSPATASE 3 REGULATORY SUBUNIT B ALPHA ISOFORM TYPE 1"/>
    <property type="match status" value="1"/>
</dbReference>
<evidence type="ECO:0000313" key="10">
    <source>
        <dbReference type="EMBL" id="CAG8493215.1"/>
    </source>
</evidence>
<evidence type="ECO:0000313" key="11">
    <source>
        <dbReference type="Proteomes" id="UP000789739"/>
    </source>
</evidence>
<keyword evidence="2" id="KW-0677">Repeat</keyword>
<keyword evidence="11" id="KW-1185">Reference proteome</keyword>
<dbReference type="Pfam" id="PF13499">
    <property type="entry name" value="EF-hand_7"/>
    <property type="match status" value="2"/>
</dbReference>
<name>A0A9N8ZG58_9GLOM</name>
<dbReference type="OrthoDB" id="191686at2759"/>
<dbReference type="Proteomes" id="UP000789739">
    <property type="component" value="Unassembled WGS sequence"/>
</dbReference>
<dbReference type="Gene3D" id="1.10.238.10">
    <property type="entry name" value="EF-hand"/>
    <property type="match status" value="1"/>
</dbReference>
<feature type="domain" description="EF-hand" evidence="9">
    <location>
        <begin position="21"/>
        <end position="56"/>
    </location>
</feature>
<dbReference type="EMBL" id="CAJVPI010000168">
    <property type="protein sequence ID" value="CAG8493215.1"/>
    <property type="molecule type" value="Genomic_DNA"/>
</dbReference>
<proteinExistence type="inferred from homology"/>
<dbReference type="AlphaFoldDB" id="A0A9N8ZG58"/>
<dbReference type="SUPFAM" id="SSF47473">
    <property type="entry name" value="EF-hand"/>
    <property type="match status" value="1"/>
</dbReference>
<accession>A0A9N8ZG58</accession>
<evidence type="ECO:0000256" key="1">
    <source>
        <dbReference type="ARBA" id="ARBA00022723"/>
    </source>
</evidence>
<comment type="subunit">
    <text evidence="5">Composed of a catalytic subunit (A) and a regulatory subunit (B).</text>
</comment>
<evidence type="ECO:0000256" key="4">
    <source>
        <dbReference type="ARBA" id="ARBA00023774"/>
    </source>
</evidence>
<keyword evidence="3" id="KW-0106">Calcium</keyword>
<reference evidence="10" key="1">
    <citation type="submission" date="2021-06" db="EMBL/GenBank/DDBJ databases">
        <authorList>
            <person name="Kallberg Y."/>
            <person name="Tangrot J."/>
            <person name="Rosling A."/>
        </authorList>
    </citation>
    <scope>NUCLEOTIDE SEQUENCE</scope>
    <source>
        <strain evidence="10">BR232B</strain>
    </source>
</reference>
<evidence type="ECO:0000256" key="2">
    <source>
        <dbReference type="ARBA" id="ARBA00022737"/>
    </source>
</evidence>
<dbReference type="SMART" id="SM00054">
    <property type="entry name" value="EFh"/>
    <property type="match status" value="4"/>
</dbReference>
<evidence type="ECO:0000259" key="9">
    <source>
        <dbReference type="PROSITE" id="PS50222"/>
    </source>
</evidence>
<evidence type="ECO:0000256" key="6">
    <source>
        <dbReference type="ARBA" id="ARBA00023832"/>
    </source>
</evidence>
<gene>
    <name evidence="10" type="ORF">PBRASI_LOCUS2217</name>
</gene>
<feature type="domain" description="EF-hand" evidence="9">
    <location>
        <begin position="131"/>
        <end position="166"/>
    </location>
</feature>
<dbReference type="PRINTS" id="PR01697">
    <property type="entry name" value="PARVALBUMIN"/>
</dbReference>
<dbReference type="InterPro" id="IPR002048">
    <property type="entry name" value="EF_hand_dom"/>
</dbReference>
<evidence type="ECO:0000256" key="3">
    <source>
        <dbReference type="ARBA" id="ARBA00022837"/>
    </source>
</evidence>
<dbReference type="PROSITE" id="PS00018">
    <property type="entry name" value="EF_HAND_1"/>
    <property type="match status" value="4"/>
</dbReference>
<evidence type="ECO:0000256" key="8">
    <source>
        <dbReference type="ARBA" id="ARBA00032848"/>
    </source>
</evidence>
<dbReference type="InterPro" id="IPR011992">
    <property type="entry name" value="EF-hand-dom_pair"/>
</dbReference>
<feature type="domain" description="EF-hand" evidence="9">
    <location>
        <begin position="90"/>
        <end position="125"/>
    </location>
</feature>
<dbReference type="GO" id="GO:0005509">
    <property type="term" value="F:calcium ion binding"/>
    <property type="evidence" value="ECO:0007669"/>
    <property type="project" value="InterPro"/>
</dbReference>
<protein>
    <recommendedName>
        <fullName evidence="6">Calcineurin subunit B</fullName>
    </recommendedName>
    <alternativeName>
        <fullName evidence="7">Calcineurin regulatory subunit</fullName>
    </alternativeName>
    <alternativeName>
        <fullName evidence="8">Protein phosphatase 2B regulatory subunit</fullName>
    </alternativeName>
</protein>
<organism evidence="10 11">
    <name type="scientific">Paraglomus brasilianum</name>
    <dbReference type="NCBI Taxonomy" id="144538"/>
    <lineage>
        <taxon>Eukaryota</taxon>
        <taxon>Fungi</taxon>
        <taxon>Fungi incertae sedis</taxon>
        <taxon>Mucoromycota</taxon>
        <taxon>Glomeromycotina</taxon>
        <taxon>Glomeromycetes</taxon>
        <taxon>Paraglomerales</taxon>
        <taxon>Paraglomeraceae</taxon>
        <taxon>Paraglomus</taxon>
    </lineage>
</organism>
<feature type="domain" description="EF-hand" evidence="9">
    <location>
        <begin position="60"/>
        <end position="88"/>
    </location>
</feature>
<sequence>MGLTDSRPLPVMVDNTNFTAEEIQRLYKRFMKLDKDRSGSIDREEFLAIPQIANNPLASRMIAIFDEDGGGDVDFKEFISGLSAFSAKGKKDEKLWFAFKVYDMDRDGYISNGELFLVLKMMVGNNLKDNQLQQIVDKTIMEADKDMDGKISFDEFRAVVESTDIAKNLTLTEF</sequence>
<dbReference type="FunFam" id="1.10.238.10:FF:000047">
    <property type="entry name" value="Calcineurin subunit B type 1"/>
    <property type="match status" value="1"/>
</dbReference>
<dbReference type="PROSITE" id="PS50222">
    <property type="entry name" value="EF_HAND_2"/>
    <property type="match status" value="4"/>
</dbReference>
<comment type="similarity">
    <text evidence="4">Belongs to the calcineurin regulatory subunit family.</text>
</comment>
<comment type="caution">
    <text evidence="10">The sequence shown here is derived from an EMBL/GenBank/DDBJ whole genome shotgun (WGS) entry which is preliminary data.</text>
</comment>
<evidence type="ECO:0000256" key="5">
    <source>
        <dbReference type="ARBA" id="ARBA00023792"/>
    </source>
</evidence>